<keyword evidence="1" id="KW-0812">Transmembrane</keyword>
<feature type="transmembrane region" description="Helical" evidence="1">
    <location>
        <begin position="20"/>
        <end position="39"/>
    </location>
</feature>
<feature type="transmembrane region" description="Helical" evidence="1">
    <location>
        <begin position="265"/>
        <end position="284"/>
    </location>
</feature>
<dbReference type="AlphaFoldDB" id="A0A223MAC2"/>
<accession>A0A223MAC2</accession>
<reference evidence="2 3" key="1">
    <citation type="submission" date="2017-08" db="EMBL/GenBank/DDBJ databases">
        <title>The complete genome sequence of a Mycoplasma hyopneumoniae isolate in Korea.</title>
        <authorList>
            <person name="Han J."/>
            <person name="Lee N."/>
        </authorList>
    </citation>
    <scope>NUCLEOTIDE SEQUENCE [LARGE SCALE GENOMIC DNA]</scope>
    <source>
        <strain evidence="2 3">KM014</strain>
    </source>
</reference>
<proteinExistence type="predicted"/>
<keyword evidence="1" id="KW-1133">Transmembrane helix</keyword>
<feature type="transmembrane region" description="Helical" evidence="1">
    <location>
        <begin position="51"/>
        <end position="77"/>
    </location>
</feature>
<dbReference type="Proteomes" id="UP000215452">
    <property type="component" value="Chromosome"/>
</dbReference>
<gene>
    <name evidence="2" type="ORF">CIB43_00617</name>
</gene>
<evidence type="ECO:0000313" key="2">
    <source>
        <dbReference type="EMBL" id="ASU14508.1"/>
    </source>
</evidence>
<keyword evidence="1" id="KW-0472">Membrane</keyword>
<dbReference type="EMBL" id="CP022714">
    <property type="protein sequence ID" value="ASU14508.1"/>
    <property type="molecule type" value="Genomic_DNA"/>
</dbReference>
<protein>
    <submittedName>
        <fullName evidence="2">Uncharacterized protein</fullName>
    </submittedName>
</protein>
<evidence type="ECO:0000256" key="1">
    <source>
        <dbReference type="SAM" id="Phobius"/>
    </source>
</evidence>
<name>A0A223MAC2_MESHO</name>
<sequence length="295" mass="36061">MYFWLTVEKFINLKIPREFSKVPILGNILYFRLFSFLVFKFNPDKKTIKHFVLLFTLFLISYPLPFFLVILILIFTLKFDFLIHFNTKIFDNYFFRHFIEAIFYSLLLLPYSYLCSFFQKIFNFYLIKKCKKNLGKLDINKQFDFLANFDFEKNYNLIKKKNVYIWINVRKKDRYNPDKIIENIFVMIEGLELTTKVYLPSYYLDIFLHVFSFNTKSADLNPIIKKRQVRFLIIYLFSAFINFITFWYSFWILSYSFTLLDDSRLIINYTGIILFAIFIVRLTPERLIKFFVFKI</sequence>
<feature type="transmembrane region" description="Helical" evidence="1">
    <location>
        <begin position="232"/>
        <end position="253"/>
    </location>
</feature>
<organism evidence="2 3">
    <name type="scientific">Mesomycoplasma hyopneumoniae</name>
    <name type="common">Mycoplasma hyopneumoniae</name>
    <dbReference type="NCBI Taxonomy" id="2099"/>
    <lineage>
        <taxon>Bacteria</taxon>
        <taxon>Bacillati</taxon>
        <taxon>Mycoplasmatota</taxon>
        <taxon>Mycoplasmoidales</taxon>
        <taxon>Metamycoplasmataceae</taxon>
        <taxon>Mesomycoplasma</taxon>
    </lineage>
</organism>
<feature type="transmembrane region" description="Helical" evidence="1">
    <location>
        <begin position="97"/>
        <end position="118"/>
    </location>
</feature>
<evidence type="ECO:0000313" key="3">
    <source>
        <dbReference type="Proteomes" id="UP000215452"/>
    </source>
</evidence>